<feature type="compositionally biased region" description="Basic and acidic residues" evidence="1">
    <location>
        <begin position="336"/>
        <end position="346"/>
    </location>
</feature>
<sequence length="378" mass="41795">MSEYPSSAGSGQSWMPSHAGGANPAQSHHQHRGQQQTVNAPFQCGICYDYLSSSVDDLDEHILKHKRELADRLEVQQQPTCESQDVAYISQNHQQLVYYEGPPHAGVQGQAFEYTTQSGSNFQQAPQYRERAHDYKSAEKYYHHHPALLHHQASSPLTSLYATDNLNRLPTDSSSMQQDDFSQVPMKRGRFDSHAYERDEHQQHHAGRPDLNEENTADAEPPADSMRGDLENGPVSFASAESANSISYHAQQTSKQENASPTETDNGEEHPSANFGGEDANSLQDLTTADAPREDENDARNSNAQTSKESNVNDFESDLSSTVEGSSKVVEAPSDPDARTDNETMKGDASVKSGDFGVGHAERIPRTRRSARMHTGRR</sequence>
<feature type="compositionally biased region" description="Polar residues" evidence="1">
    <location>
        <begin position="239"/>
        <end position="264"/>
    </location>
</feature>
<keyword evidence="2" id="KW-1185">Reference proteome</keyword>
<evidence type="ECO:0000256" key="1">
    <source>
        <dbReference type="SAM" id="MobiDB-lite"/>
    </source>
</evidence>
<feature type="compositionally biased region" description="Basic residues" evidence="1">
    <location>
        <begin position="366"/>
        <end position="378"/>
    </location>
</feature>
<dbReference type="AlphaFoldDB" id="A0AAJ6VWH2"/>
<evidence type="ECO:0000313" key="3">
    <source>
        <dbReference type="RefSeq" id="XP_003740598.1"/>
    </source>
</evidence>
<feature type="compositionally biased region" description="Polar residues" evidence="1">
    <location>
        <begin position="1"/>
        <end position="15"/>
    </location>
</feature>
<feature type="region of interest" description="Disordered" evidence="1">
    <location>
        <begin position="196"/>
        <end position="378"/>
    </location>
</feature>
<dbReference type="KEGG" id="goe:100899689"/>
<dbReference type="GeneID" id="100899689"/>
<gene>
    <name evidence="3" type="primary">LOC100899689</name>
</gene>
<name>A0AAJ6VWH2_9ACAR</name>
<proteinExistence type="predicted"/>
<feature type="compositionally biased region" description="Basic and acidic residues" evidence="1">
    <location>
        <begin position="196"/>
        <end position="211"/>
    </location>
</feature>
<protein>
    <submittedName>
        <fullName evidence="3">Uncharacterized protein LOC100899689</fullName>
    </submittedName>
</protein>
<feature type="compositionally biased region" description="Polar residues" evidence="1">
    <location>
        <begin position="300"/>
        <end position="325"/>
    </location>
</feature>
<dbReference type="RefSeq" id="XP_003740598.1">
    <property type="nucleotide sequence ID" value="XM_003740550.1"/>
</dbReference>
<reference evidence="3" key="1">
    <citation type="submission" date="2025-08" db="UniProtKB">
        <authorList>
            <consortium name="RefSeq"/>
        </authorList>
    </citation>
    <scope>IDENTIFICATION</scope>
</reference>
<feature type="region of interest" description="Disordered" evidence="1">
    <location>
        <begin position="1"/>
        <end position="36"/>
    </location>
</feature>
<organism evidence="2 3">
    <name type="scientific">Galendromus occidentalis</name>
    <name type="common">western predatory mite</name>
    <dbReference type="NCBI Taxonomy" id="34638"/>
    <lineage>
        <taxon>Eukaryota</taxon>
        <taxon>Metazoa</taxon>
        <taxon>Ecdysozoa</taxon>
        <taxon>Arthropoda</taxon>
        <taxon>Chelicerata</taxon>
        <taxon>Arachnida</taxon>
        <taxon>Acari</taxon>
        <taxon>Parasitiformes</taxon>
        <taxon>Mesostigmata</taxon>
        <taxon>Gamasina</taxon>
        <taxon>Phytoseioidea</taxon>
        <taxon>Phytoseiidae</taxon>
        <taxon>Typhlodrominae</taxon>
        <taxon>Galendromus</taxon>
    </lineage>
</organism>
<accession>A0AAJ6VWH2</accession>
<evidence type="ECO:0000313" key="2">
    <source>
        <dbReference type="Proteomes" id="UP000694867"/>
    </source>
</evidence>
<dbReference type="Proteomes" id="UP000694867">
    <property type="component" value="Unplaced"/>
</dbReference>